<evidence type="ECO:0000256" key="2">
    <source>
        <dbReference type="ARBA" id="ARBA00022527"/>
    </source>
</evidence>
<gene>
    <name evidence="11" type="ORF">M9Y10_008688</name>
</gene>
<dbReference type="PANTHER" id="PTHR24058">
    <property type="entry name" value="DUAL SPECIFICITY PROTEIN KINASE"/>
    <property type="match status" value="1"/>
</dbReference>
<comment type="caution">
    <text evidence="11">The sequence shown here is derived from an EMBL/GenBank/DDBJ whole genome shotgun (WGS) entry which is preliminary data.</text>
</comment>
<keyword evidence="4 7" id="KW-0547">Nucleotide-binding</keyword>
<evidence type="ECO:0000256" key="4">
    <source>
        <dbReference type="ARBA" id="ARBA00022741"/>
    </source>
</evidence>
<dbReference type="InterPro" id="IPR050494">
    <property type="entry name" value="Ser_Thr_dual-spec_kinase"/>
</dbReference>
<dbReference type="InterPro" id="IPR008271">
    <property type="entry name" value="Ser/Thr_kinase_AS"/>
</dbReference>
<dbReference type="SMART" id="SM00220">
    <property type="entry name" value="S_TKc"/>
    <property type="match status" value="1"/>
</dbReference>
<dbReference type="InterPro" id="IPR011009">
    <property type="entry name" value="Kinase-like_dom_sf"/>
</dbReference>
<evidence type="ECO:0000256" key="3">
    <source>
        <dbReference type="ARBA" id="ARBA00022679"/>
    </source>
</evidence>
<dbReference type="EMBL" id="JAPFFF010000014">
    <property type="protein sequence ID" value="KAK8870801.1"/>
    <property type="molecule type" value="Genomic_DNA"/>
</dbReference>
<evidence type="ECO:0000313" key="12">
    <source>
        <dbReference type="Proteomes" id="UP001470230"/>
    </source>
</evidence>
<organism evidence="11 12">
    <name type="scientific">Tritrichomonas musculus</name>
    <dbReference type="NCBI Taxonomy" id="1915356"/>
    <lineage>
        <taxon>Eukaryota</taxon>
        <taxon>Metamonada</taxon>
        <taxon>Parabasalia</taxon>
        <taxon>Tritrichomonadida</taxon>
        <taxon>Tritrichomonadidae</taxon>
        <taxon>Tritrichomonas</taxon>
    </lineage>
</organism>
<evidence type="ECO:0000256" key="8">
    <source>
        <dbReference type="RuleBase" id="RU000304"/>
    </source>
</evidence>
<evidence type="ECO:0000256" key="9">
    <source>
        <dbReference type="SAM" id="MobiDB-lite"/>
    </source>
</evidence>
<dbReference type="PROSITE" id="PS50011">
    <property type="entry name" value="PROTEIN_KINASE_DOM"/>
    <property type="match status" value="1"/>
</dbReference>
<evidence type="ECO:0000256" key="7">
    <source>
        <dbReference type="PROSITE-ProRule" id="PRU10141"/>
    </source>
</evidence>
<keyword evidence="6 7" id="KW-0067">ATP-binding</keyword>
<comment type="similarity">
    <text evidence="1">Belongs to the protein kinase superfamily. CMGC Ser/Thr protein kinase family. MNB/DYRK subfamily.</text>
</comment>
<reference evidence="11 12" key="1">
    <citation type="submission" date="2024-04" db="EMBL/GenBank/DDBJ databases">
        <title>Tritrichomonas musculus Genome.</title>
        <authorList>
            <person name="Alves-Ferreira E."/>
            <person name="Grigg M."/>
            <person name="Lorenzi H."/>
            <person name="Galac M."/>
        </authorList>
    </citation>
    <scope>NUCLEOTIDE SEQUENCE [LARGE SCALE GENOMIC DNA]</scope>
    <source>
        <strain evidence="11 12">EAF2021</strain>
    </source>
</reference>
<keyword evidence="2 8" id="KW-0723">Serine/threonine-protein kinase</keyword>
<dbReference type="SUPFAM" id="SSF56112">
    <property type="entry name" value="Protein kinase-like (PK-like)"/>
    <property type="match status" value="1"/>
</dbReference>
<dbReference type="InterPro" id="IPR017441">
    <property type="entry name" value="Protein_kinase_ATP_BS"/>
</dbReference>
<name>A0ABR2IZ49_9EUKA</name>
<keyword evidence="3" id="KW-0808">Transferase</keyword>
<dbReference type="PROSITE" id="PS00108">
    <property type="entry name" value="PROTEIN_KINASE_ST"/>
    <property type="match status" value="1"/>
</dbReference>
<dbReference type="InterPro" id="IPR000719">
    <property type="entry name" value="Prot_kinase_dom"/>
</dbReference>
<keyword evidence="12" id="KW-1185">Reference proteome</keyword>
<evidence type="ECO:0000259" key="10">
    <source>
        <dbReference type="PROSITE" id="PS50011"/>
    </source>
</evidence>
<dbReference type="PANTHER" id="PTHR24058:SF22">
    <property type="entry name" value="DUAL SPECIFICITY TYROSINE-PHOSPHORYLATION-REGULATED KINASE 4"/>
    <property type="match status" value="1"/>
</dbReference>
<dbReference type="Proteomes" id="UP001470230">
    <property type="component" value="Unassembled WGS sequence"/>
</dbReference>
<proteinExistence type="inferred from homology"/>
<evidence type="ECO:0000313" key="11">
    <source>
        <dbReference type="EMBL" id="KAK8870801.1"/>
    </source>
</evidence>
<sequence>MHRFRSSNKPIIVKAPNKTNLNRRLPPNTNVKSGRINGLNYTASPRSPIPGSRTFKGRSINQSKAATNAKVPSFTTVDFVGPVKPSFIFLNYPGLLTKEEEKEILHYREVYYIRQAKPPAKPSNSYQSGAFFKFVKDDHIAYRYQQEHILGKGSFGSVLQCYDHKTKTNVAIKLLSHKPKLHSQIMFELELLKSLQFNENDDNLDESDSMISDNKIIRFIDAFEFRNFFCIVMELASYDLYTFLQHQHFRGLSLKMIQTVARDTATGLSFMHKKGIIHCDIKPENILFNSISFDGVKIIDFGCSCYVGKILYSYIQSRYYRAPEVVLGREYGTEIDMWSLGCVLCELFTGTPIFPAKDETELMEMLVKVIGMPPKSLIANSPRAQFYFSIDPSTGILTSKQVPLNQDIPQNENDKKSCYKYAFKEIHKQTKIRDKDLLDLIVRCLRWDPKERLTAEAFLQHKWVKQTIGDNT</sequence>
<keyword evidence="5" id="KW-0418">Kinase</keyword>
<dbReference type="Gene3D" id="1.10.510.10">
    <property type="entry name" value="Transferase(Phosphotransferase) domain 1"/>
    <property type="match status" value="1"/>
</dbReference>
<dbReference type="Gene3D" id="3.30.200.20">
    <property type="entry name" value="Phosphorylase Kinase, domain 1"/>
    <property type="match status" value="1"/>
</dbReference>
<evidence type="ECO:0000256" key="5">
    <source>
        <dbReference type="ARBA" id="ARBA00022777"/>
    </source>
</evidence>
<accession>A0ABR2IZ49</accession>
<feature type="domain" description="Protein kinase" evidence="10">
    <location>
        <begin position="144"/>
        <end position="464"/>
    </location>
</feature>
<dbReference type="PROSITE" id="PS00107">
    <property type="entry name" value="PROTEIN_KINASE_ATP"/>
    <property type="match status" value="1"/>
</dbReference>
<evidence type="ECO:0000256" key="1">
    <source>
        <dbReference type="ARBA" id="ARBA00008867"/>
    </source>
</evidence>
<feature type="binding site" evidence="7">
    <location>
        <position position="173"/>
    </location>
    <ligand>
        <name>ATP</name>
        <dbReference type="ChEBI" id="CHEBI:30616"/>
    </ligand>
</feature>
<evidence type="ECO:0000256" key="6">
    <source>
        <dbReference type="ARBA" id="ARBA00022840"/>
    </source>
</evidence>
<dbReference type="Pfam" id="PF00069">
    <property type="entry name" value="Pkinase"/>
    <property type="match status" value="1"/>
</dbReference>
<protein>
    <recommendedName>
        <fullName evidence="10">Protein kinase domain-containing protein</fullName>
    </recommendedName>
</protein>
<feature type="region of interest" description="Disordered" evidence="9">
    <location>
        <begin position="32"/>
        <end position="52"/>
    </location>
</feature>